<comment type="caution">
    <text evidence="3">The sequence shown here is derived from an EMBL/GenBank/DDBJ whole genome shotgun (WGS) entry which is preliminary data.</text>
</comment>
<gene>
    <name evidence="3" type="ORF">E8A74_14865</name>
</gene>
<name>A0A4V5PN01_9BACT</name>
<dbReference type="Pfam" id="PF10442">
    <property type="entry name" value="FIST_C"/>
    <property type="match status" value="1"/>
</dbReference>
<proteinExistence type="predicted"/>
<reference evidence="3 4" key="1">
    <citation type="submission" date="2019-04" db="EMBL/GenBank/DDBJ databases">
        <authorList>
            <person name="Li Y."/>
            <person name="Wang J."/>
        </authorList>
    </citation>
    <scope>NUCLEOTIDE SEQUENCE [LARGE SCALE GENOMIC DNA]</scope>
    <source>
        <strain evidence="3 4">DSM 14668</strain>
    </source>
</reference>
<accession>A0A4V5PN01</accession>
<keyword evidence="4" id="KW-1185">Reference proteome</keyword>
<dbReference type="PANTHER" id="PTHR40252:SF2">
    <property type="entry name" value="BLR0328 PROTEIN"/>
    <property type="match status" value="1"/>
</dbReference>
<protein>
    <recommendedName>
        <fullName evidence="5">FIST domain-containing protein</fullName>
    </recommendedName>
</protein>
<dbReference type="EMBL" id="SSMQ01000013">
    <property type="protein sequence ID" value="TKD08566.1"/>
    <property type="molecule type" value="Genomic_DNA"/>
</dbReference>
<evidence type="ECO:0000259" key="1">
    <source>
        <dbReference type="SMART" id="SM00897"/>
    </source>
</evidence>
<dbReference type="SMART" id="SM01204">
    <property type="entry name" value="FIST_C"/>
    <property type="match status" value="1"/>
</dbReference>
<feature type="domain" description="FIST C-domain" evidence="2">
    <location>
        <begin position="372"/>
        <end position="514"/>
    </location>
</feature>
<dbReference type="InterPro" id="IPR013702">
    <property type="entry name" value="FIST_domain_N"/>
</dbReference>
<feature type="domain" description="FIST" evidence="1">
    <location>
        <begin position="172"/>
        <end position="371"/>
    </location>
</feature>
<dbReference type="PANTHER" id="PTHR40252">
    <property type="entry name" value="BLR0328 PROTEIN"/>
    <property type="match status" value="1"/>
</dbReference>
<dbReference type="AlphaFoldDB" id="A0A4V5PN01"/>
<sequence length="533" mass="56699">MTELGDEPVFAEGIGLGPLRDAGPLHGRHSPRWRAGSDLWCACSSTRPHCKACYRRVPLDRNRCEFLVRKKNGRTVRTGSVDPGSRESWCRRVHRAPRRTEREVLARRGSHAAAVRGAVDGGARGRAPWLSSHRREARMTTRAGVGFSNESSSTDAGTAAAQEALRTLGGGEADIVFVFASTNHDYGKLLPAIRKIIGPVPLVGCSTAGEFTHAHVGHGSVAVMAIKSDVIRFRVGFGRGLKAMRQSATTEALKSFAAEHRAARTAGFGHATCIVLSDGLAGQGEDIVESVHASASMLAQVVGGAAADDAKFARTDVFLDDRHYTDAIVVVSAFSKTPIGIGVRHGLSSACPSMIVTRAAGNVIHEIDGRPALDAYERFAAGIGEPLTEANRDAFMITHELGMLTSSGEYKIRAPLKATDERAIVMASEVPVGASVAIMTGTEEKLVSAAEHAARSALVNLAGGRPGAVLVFDCICRRIFLGEQYKRQVAAFRSVVGQDVPLIGWETYGEIALTPGQQSGWHNSTSVVAILPD</sequence>
<dbReference type="SMART" id="SM00897">
    <property type="entry name" value="FIST"/>
    <property type="match status" value="1"/>
</dbReference>
<dbReference type="OrthoDB" id="9807948at2"/>
<organism evidence="3 4">
    <name type="scientific">Polyangium fumosum</name>
    <dbReference type="NCBI Taxonomy" id="889272"/>
    <lineage>
        <taxon>Bacteria</taxon>
        <taxon>Pseudomonadati</taxon>
        <taxon>Myxococcota</taxon>
        <taxon>Polyangia</taxon>
        <taxon>Polyangiales</taxon>
        <taxon>Polyangiaceae</taxon>
        <taxon>Polyangium</taxon>
    </lineage>
</organism>
<evidence type="ECO:0000259" key="2">
    <source>
        <dbReference type="SMART" id="SM01204"/>
    </source>
</evidence>
<dbReference type="Pfam" id="PF08495">
    <property type="entry name" value="FIST"/>
    <property type="match status" value="1"/>
</dbReference>
<dbReference type="InterPro" id="IPR019494">
    <property type="entry name" value="FIST_C"/>
</dbReference>
<evidence type="ECO:0008006" key="5">
    <source>
        <dbReference type="Google" id="ProtNLM"/>
    </source>
</evidence>
<dbReference type="Proteomes" id="UP000309215">
    <property type="component" value="Unassembled WGS sequence"/>
</dbReference>
<evidence type="ECO:0000313" key="4">
    <source>
        <dbReference type="Proteomes" id="UP000309215"/>
    </source>
</evidence>
<evidence type="ECO:0000313" key="3">
    <source>
        <dbReference type="EMBL" id="TKD08566.1"/>
    </source>
</evidence>